<protein>
    <submittedName>
        <fullName evidence="2">Uncharacterized protein</fullName>
    </submittedName>
</protein>
<accession>A0A3P8S4A4</accession>
<dbReference type="InterPro" id="IPR027969">
    <property type="entry name" value="Small_membr_AKAP"/>
</dbReference>
<evidence type="ECO:0000256" key="1">
    <source>
        <dbReference type="SAM" id="MobiDB-lite"/>
    </source>
</evidence>
<dbReference type="GO" id="GO:0034237">
    <property type="term" value="F:protein kinase A regulatory subunit binding"/>
    <property type="evidence" value="ECO:0007669"/>
    <property type="project" value="InterPro"/>
</dbReference>
<evidence type="ECO:0000313" key="3">
    <source>
        <dbReference type="Proteomes" id="UP000265080"/>
    </source>
</evidence>
<dbReference type="Pfam" id="PF15127">
    <property type="entry name" value="SmAKAP"/>
    <property type="match status" value="1"/>
</dbReference>
<keyword evidence="3" id="KW-1185">Reference proteome</keyword>
<reference evidence="2" key="2">
    <citation type="submission" date="2025-08" db="UniProtKB">
        <authorList>
            <consortium name="Ensembl"/>
        </authorList>
    </citation>
    <scope>IDENTIFICATION</scope>
</reference>
<evidence type="ECO:0000313" key="2">
    <source>
        <dbReference type="Ensembl" id="ENSAPEP00000006922.1"/>
    </source>
</evidence>
<feature type="compositionally biased region" description="Basic and acidic residues" evidence="1">
    <location>
        <begin position="13"/>
        <end position="26"/>
    </location>
</feature>
<reference evidence="2" key="3">
    <citation type="submission" date="2025-09" db="UniProtKB">
        <authorList>
            <consortium name="Ensembl"/>
        </authorList>
    </citation>
    <scope>IDENTIFICATION</scope>
</reference>
<feature type="region of interest" description="Disordered" evidence="1">
    <location>
        <begin position="1"/>
        <end position="26"/>
    </location>
</feature>
<dbReference type="AlphaFoldDB" id="A0A3P8S4A4"/>
<organism evidence="2 3">
    <name type="scientific">Amphiprion percula</name>
    <name type="common">Orange clownfish</name>
    <name type="synonym">Lutjanus percula</name>
    <dbReference type="NCBI Taxonomy" id="161767"/>
    <lineage>
        <taxon>Eukaryota</taxon>
        <taxon>Metazoa</taxon>
        <taxon>Chordata</taxon>
        <taxon>Craniata</taxon>
        <taxon>Vertebrata</taxon>
        <taxon>Euteleostomi</taxon>
        <taxon>Actinopterygii</taxon>
        <taxon>Neopterygii</taxon>
        <taxon>Teleostei</taxon>
        <taxon>Neoteleostei</taxon>
        <taxon>Acanthomorphata</taxon>
        <taxon>Ovalentaria</taxon>
        <taxon>Pomacentridae</taxon>
        <taxon>Amphiprion</taxon>
    </lineage>
</organism>
<dbReference type="GeneTree" id="ENSGT00940000178093"/>
<dbReference type="OMA" id="RCWSLSH"/>
<dbReference type="Proteomes" id="UP000265080">
    <property type="component" value="Chromosome 24"/>
</dbReference>
<proteinExistence type="predicted"/>
<sequence length="93" mass="10820">MGCNESRCWSLSHSDKSKETEHRDDETEEFLKHIKEDRCVSRSVDPPPVSIQTLDLASRMSEDIVAQALQLCWQVERQHQELPFIDSDSDYII</sequence>
<reference evidence="2 3" key="1">
    <citation type="submission" date="2018-03" db="EMBL/GenBank/DDBJ databases">
        <title>Finding Nemo's genes: A chromosome-scale reference assembly of the genome of the orange clownfish Amphiprion percula.</title>
        <authorList>
            <person name="Lehmann R."/>
        </authorList>
    </citation>
    <scope>NUCLEOTIDE SEQUENCE</scope>
</reference>
<dbReference type="Ensembl" id="ENSAPET00000007103.1">
    <property type="protein sequence ID" value="ENSAPEP00000006922.1"/>
    <property type="gene ID" value="ENSAPEG00000004967.1"/>
</dbReference>
<name>A0A3P8S4A4_AMPPE</name>